<keyword evidence="2" id="KW-1185">Reference proteome</keyword>
<dbReference type="RefSeq" id="YP_010841481.1">
    <property type="nucleotide sequence ID" value="NC_079139.1"/>
</dbReference>
<protein>
    <recommendedName>
        <fullName evidence="3">NHL repeat-containing protein</fullName>
    </recommendedName>
</protein>
<accession>A0ABM7NRT1</accession>
<dbReference type="GeneID" id="80558078"/>
<sequence length="376" mass="40856">MQFPVPSPSCLPCKNPCPLKSFCDPGLNNSCGIVPVINPFGPRRSVTTWRVNYLVANYNNQAAHVDPDLINPWGIVVFQNQLWVVNGNTDSIGNYDLFGNKILATITIRNATHNSSFPTGIAINCGGGFAVSTGSASRNGVLLTCSEHGTAHAYNPQLDPLVSNIVLNQQITGEVSVYRGLAIANDTLYMADFFQRHIDVFDRNFNRIIGFPFVDNDGSDPIPLNFGQTNIVNIGCFLYVLWARKDPNVSLQAMSGPGEGYISVFNLDGSFVRRFTSRGVLNNPWAMIPAPPCECGIPPGSFLVGNHGDGRVNVFDCNGGYVGPILNQSGLPLIIEGIRGLAPHYTDFNEIYFTSTMDEDTDGLLGSFSKDQIIVL</sequence>
<dbReference type="InterPro" id="IPR017549">
    <property type="entry name" value="APMV_L690"/>
</dbReference>
<dbReference type="EMBL" id="AP024483">
    <property type="protein sequence ID" value="BCS82873.1"/>
    <property type="molecule type" value="Genomic_DNA"/>
</dbReference>
<dbReference type="Gene3D" id="2.130.10.10">
    <property type="entry name" value="YVTN repeat-like/Quinoprotein amine dehydrogenase"/>
    <property type="match status" value="1"/>
</dbReference>
<dbReference type="InterPro" id="IPR015943">
    <property type="entry name" value="WD40/YVTN_repeat-like_dom_sf"/>
</dbReference>
<proteinExistence type="predicted"/>
<organism evidence="1 2">
    <name type="scientific">Cotonvirus japonicus</name>
    <dbReference type="NCBI Taxonomy" id="2811091"/>
    <lineage>
        <taxon>Viruses</taxon>
        <taxon>Varidnaviria</taxon>
        <taxon>Bamfordvirae</taxon>
        <taxon>Nucleocytoviricota</taxon>
        <taxon>Megaviricetes</taxon>
        <taxon>Imitervirales</taxon>
        <taxon>Mimiviridae</taxon>
        <taxon>Megamimivirinae</taxon>
        <taxon>Cotonvirus</taxon>
        <taxon>Cotonvirus japonicum</taxon>
    </lineage>
</organism>
<evidence type="ECO:0008006" key="3">
    <source>
        <dbReference type="Google" id="ProtNLM"/>
    </source>
</evidence>
<name>A0ABM7NRT1_9VIRU</name>
<dbReference type="Proteomes" id="UP001321479">
    <property type="component" value="Segment"/>
</dbReference>
<reference evidence="1 2" key="1">
    <citation type="submission" date="2021-02" db="EMBL/GenBank/DDBJ databases">
        <title>Cotonvirus japonicus, which uses Golgi apparatus of host cells for its virion factory, phylogenetically links tailed tupanvirus and icosahedral mimivirus.</title>
        <authorList>
            <person name="Takahashi H."/>
            <person name="Fukaya S."/>
            <person name="Song C."/>
            <person name="Murata K."/>
            <person name="Takemura M."/>
        </authorList>
    </citation>
    <scope>NUCLEOTIDE SEQUENCE [LARGE SCALE GENOMIC DNA]</scope>
</reference>
<dbReference type="SUPFAM" id="SSF101898">
    <property type="entry name" value="NHL repeat"/>
    <property type="match status" value="1"/>
</dbReference>
<evidence type="ECO:0000313" key="1">
    <source>
        <dbReference type="EMBL" id="BCS82873.1"/>
    </source>
</evidence>
<dbReference type="NCBIfam" id="TIGR03118">
    <property type="entry name" value="PEPCTERM_chp_1"/>
    <property type="match status" value="1"/>
</dbReference>
<evidence type="ECO:0000313" key="2">
    <source>
        <dbReference type="Proteomes" id="UP001321479"/>
    </source>
</evidence>